<feature type="transmembrane region" description="Helical" evidence="7">
    <location>
        <begin position="377"/>
        <end position="399"/>
    </location>
</feature>
<evidence type="ECO:0000256" key="7">
    <source>
        <dbReference type="SAM" id="Phobius"/>
    </source>
</evidence>
<organism evidence="9 10">
    <name type="scientific">Aplosporella prunicola CBS 121167</name>
    <dbReference type="NCBI Taxonomy" id="1176127"/>
    <lineage>
        <taxon>Eukaryota</taxon>
        <taxon>Fungi</taxon>
        <taxon>Dikarya</taxon>
        <taxon>Ascomycota</taxon>
        <taxon>Pezizomycotina</taxon>
        <taxon>Dothideomycetes</taxon>
        <taxon>Dothideomycetes incertae sedis</taxon>
        <taxon>Botryosphaeriales</taxon>
        <taxon>Aplosporellaceae</taxon>
        <taxon>Aplosporella</taxon>
    </lineage>
</organism>
<feature type="transmembrane region" description="Helical" evidence="7">
    <location>
        <begin position="288"/>
        <end position="307"/>
    </location>
</feature>
<dbReference type="InterPro" id="IPR020846">
    <property type="entry name" value="MFS_dom"/>
</dbReference>
<feature type="transmembrane region" description="Helical" evidence="7">
    <location>
        <begin position="93"/>
        <end position="111"/>
    </location>
</feature>
<dbReference type="AlphaFoldDB" id="A0A6A6ATI2"/>
<keyword evidence="3" id="KW-0813">Transport</keyword>
<evidence type="ECO:0000256" key="3">
    <source>
        <dbReference type="ARBA" id="ARBA00022448"/>
    </source>
</evidence>
<keyword evidence="10" id="KW-1185">Reference proteome</keyword>
<keyword evidence="6 7" id="KW-0472">Membrane</keyword>
<feature type="transmembrane region" description="Helical" evidence="7">
    <location>
        <begin position="259"/>
        <end position="276"/>
    </location>
</feature>
<evidence type="ECO:0000256" key="6">
    <source>
        <dbReference type="ARBA" id="ARBA00023136"/>
    </source>
</evidence>
<sequence>MSHPQQEAKPLAQPPDGGTRAWLVTLGCWCAFFVTFGWINAIGVFQEYYQQHLLRDYSPSTIAWIPACETSMMFAGGLVFGKLFDSYGPVAELLIGSFLHVFGLMMTSLSTEYYQIFLSQAICSAVGSSCVYYACAGSIVTWFERKRSTAFGIAASGSSIGGVVFPIMVFKLIPRVGFPWTMRITAFVVLGLLVVTNLTVRSMITHAPKPFTVREYLLPFRELRFSLLVAAMTMFSFGLFLPFNFLVLQAQSIGMSNDLSEYMIAVLNAASFFGRTLPGPAADRFGRFNVMIVTMVLAGVVVLAAWIPATTNATVIVFAILYGFFSGAYVSLGPTLLAQISDISQIGIRNGSLYFVVSIAALTGNPIAGALENADHGGFTYLQIFAGVTTCVGGLLMLVTRISMTGMKWAVI</sequence>
<proteinExistence type="inferred from homology"/>
<comment type="similarity">
    <text evidence="2">Belongs to the major facilitator superfamily. Monocarboxylate porter (TC 2.A.1.13) family.</text>
</comment>
<feature type="transmembrane region" description="Helical" evidence="7">
    <location>
        <begin position="184"/>
        <end position="204"/>
    </location>
</feature>
<dbReference type="Proteomes" id="UP000799438">
    <property type="component" value="Unassembled WGS sequence"/>
</dbReference>
<dbReference type="RefSeq" id="XP_033390998.1">
    <property type="nucleotide sequence ID" value="XM_033539507.1"/>
</dbReference>
<feature type="transmembrane region" description="Helical" evidence="7">
    <location>
        <begin position="21"/>
        <end position="42"/>
    </location>
</feature>
<evidence type="ECO:0000256" key="2">
    <source>
        <dbReference type="ARBA" id="ARBA00006727"/>
    </source>
</evidence>
<evidence type="ECO:0000256" key="1">
    <source>
        <dbReference type="ARBA" id="ARBA00004141"/>
    </source>
</evidence>
<accession>A0A6A6ATI2</accession>
<dbReference type="GO" id="GO:0016020">
    <property type="term" value="C:membrane"/>
    <property type="evidence" value="ECO:0007669"/>
    <property type="project" value="UniProtKB-SubCell"/>
</dbReference>
<dbReference type="Gene3D" id="1.20.1250.20">
    <property type="entry name" value="MFS general substrate transporter like domains"/>
    <property type="match status" value="2"/>
</dbReference>
<keyword evidence="5 7" id="KW-1133">Transmembrane helix</keyword>
<dbReference type="PANTHER" id="PTHR11360:SF224">
    <property type="entry name" value="MAJOR FACILITATOR SUPERFAMILY (MFS) PROFILE DOMAIN-CONTAINING PROTEIN-RELATED"/>
    <property type="match status" value="1"/>
</dbReference>
<name>A0A6A6ATI2_9PEZI</name>
<dbReference type="InterPro" id="IPR036259">
    <property type="entry name" value="MFS_trans_sf"/>
</dbReference>
<keyword evidence="4 7" id="KW-0812">Transmembrane</keyword>
<feature type="transmembrane region" description="Helical" evidence="7">
    <location>
        <begin position="117"/>
        <end position="143"/>
    </location>
</feature>
<dbReference type="OrthoDB" id="5667at2759"/>
<dbReference type="CDD" id="cd17352">
    <property type="entry name" value="MFS_MCT_SLC16"/>
    <property type="match status" value="1"/>
</dbReference>
<dbReference type="GO" id="GO:0022857">
    <property type="term" value="F:transmembrane transporter activity"/>
    <property type="evidence" value="ECO:0007669"/>
    <property type="project" value="InterPro"/>
</dbReference>
<gene>
    <name evidence="9" type="ORF">K452DRAFT_281766</name>
</gene>
<dbReference type="GeneID" id="54297003"/>
<evidence type="ECO:0000256" key="4">
    <source>
        <dbReference type="ARBA" id="ARBA00022692"/>
    </source>
</evidence>
<comment type="subcellular location">
    <subcellularLocation>
        <location evidence="1">Membrane</location>
        <topology evidence="1">Multi-pass membrane protein</topology>
    </subcellularLocation>
</comment>
<feature type="transmembrane region" description="Helical" evidence="7">
    <location>
        <begin position="62"/>
        <end position="81"/>
    </location>
</feature>
<feature type="domain" description="Major facilitator superfamily (MFS) profile" evidence="8">
    <location>
        <begin position="222"/>
        <end position="412"/>
    </location>
</feature>
<feature type="transmembrane region" description="Helical" evidence="7">
    <location>
        <begin position="313"/>
        <end position="332"/>
    </location>
</feature>
<feature type="transmembrane region" description="Helical" evidence="7">
    <location>
        <begin position="225"/>
        <end position="247"/>
    </location>
</feature>
<dbReference type="Pfam" id="PF07690">
    <property type="entry name" value="MFS_1"/>
    <property type="match status" value="1"/>
</dbReference>
<dbReference type="InterPro" id="IPR011701">
    <property type="entry name" value="MFS"/>
</dbReference>
<dbReference type="InterPro" id="IPR050327">
    <property type="entry name" value="Proton-linked_MCT"/>
</dbReference>
<dbReference type="PROSITE" id="PS50850">
    <property type="entry name" value="MFS"/>
    <property type="match status" value="1"/>
</dbReference>
<evidence type="ECO:0000256" key="5">
    <source>
        <dbReference type="ARBA" id="ARBA00022989"/>
    </source>
</evidence>
<feature type="transmembrane region" description="Helical" evidence="7">
    <location>
        <begin position="353"/>
        <end position="371"/>
    </location>
</feature>
<evidence type="ECO:0000313" key="9">
    <source>
        <dbReference type="EMBL" id="KAF2135279.1"/>
    </source>
</evidence>
<protein>
    <recommendedName>
        <fullName evidence="8">Major facilitator superfamily (MFS) profile domain-containing protein</fullName>
    </recommendedName>
</protein>
<evidence type="ECO:0000259" key="8">
    <source>
        <dbReference type="PROSITE" id="PS50850"/>
    </source>
</evidence>
<dbReference type="EMBL" id="ML995609">
    <property type="protein sequence ID" value="KAF2135279.1"/>
    <property type="molecule type" value="Genomic_DNA"/>
</dbReference>
<reference evidence="9" key="1">
    <citation type="journal article" date="2020" name="Stud. Mycol.">
        <title>101 Dothideomycetes genomes: a test case for predicting lifestyles and emergence of pathogens.</title>
        <authorList>
            <person name="Haridas S."/>
            <person name="Albert R."/>
            <person name="Binder M."/>
            <person name="Bloem J."/>
            <person name="Labutti K."/>
            <person name="Salamov A."/>
            <person name="Andreopoulos B."/>
            <person name="Baker S."/>
            <person name="Barry K."/>
            <person name="Bills G."/>
            <person name="Bluhm B."/>
            <person name="Cannon C."/>
            <person name="Castanera R."/>
            <person name="Culley D."/>
            <person name="Daum C."/>
            <person name="Ezra D."/>
            <person name="Gonzalez J."/>
            <person name="Henrissat B."/>
            <person name="Kuo A."/>
            <person name="Liang C."/>
            <person name="Lipzen A."/>
            <person name="Lutzoni F."/>
            <person name="Magnuson J."/>
            <person name="Mondo S."/>
            <person name="Nolan M."/>
            <person name="Ohm R."/>
            <person name="Pangilinan J."/>
            <person name="Park H.-J."/>
            <person name="Ramirez L."/>
            <person name="Alfaro M."/>
            <person name="Sun H."/>
            <person name="Tritt A."/>
            <person name="Yoshinaga Y."/>
            <person name="Zwiers L.-H."/>
            <person name="Turgeon B."/>
            <person name="Goodwin S."/>
            <person name="Spatafora J."/>
            <person name="Crous P."/>
            <person name="Grigoriev I."/>
        </authorList>
    </citation>
    <scope>NUCLEOTIDE SEQUENCE</scope>
    <source>
        <strain evidence="9">CBS 121167</strain>
    </source>
</reference>
<dbReference type="PANTHER" id="PTHR11360">
    <property type="entry name" value="MONOCARBOXYLATE TRANSPORTER"/>
    <property type="match status" value="1"/>
</dbReference>
<evidence type="ECO:0000313" key="10">
    <source>
        <dbReference type="Proteomes" id="UP000799438"/>
    </source>
</evidence>
<feature type="transmembrane region" description="Helical" evidence="7">
    <location>
        <begin position="150"/>
        <end position="172"/>
    </location>
</feature>
<dbReference type="SUPFAM" id="SSF103473">
    <property type="entry name" value="MFS general substrate transporter"/>
    <property type="match status" value="1"/>
</dbReference>